<accession>A0A508A066</accession>
<dbReference type="Pfam" id="PF13613">
    <property type="entry name" value="HTH_Tnp_4"/>
    <property type="match status" value="1"/>
</dbReference>
<feature type="domain" description="DDE Tnp4" evidence="3">
    <location>
        <begin position="88"/>
        <end position="237"/>
    </location>
</feature>
<feature type="domain" description="Transposase Helix-turn-helix" evidence="4">
    <location>
        <begin position="30"/>
        <end position="70"/>
    </location>
</feature>
<comment type="caution">
    <text evidence="5">The sequence shown here is derived from an EMBL/GenBank/DDBJ whole genome shotgun (WGS) entry which is preliminary data.</text>
</comment>
<keyword evidence="2" id="KW-0479">Metal-binding</keyword>
<dbReference type="Proteomes" id="UP000319010">
    <property type="component" value="Unassembled WGS sequence"/>
</dbReference>
<protein>
    <submittedName>
        <fullName evidence="5">Transposase</fullName>
    </submittedName>
</protein>
<comment type="cofactor">
    <cofactor evidence="1">
        <name>a divalent metal cation</name>
        <dbReference type="ChEBI" id="CHEBI:60240"/>
    </cofactor>
</comment>
<reference evidence="5 6" key="1">
    <citation type="submission" date="2019-06" db="EMBL/GenBank/DDBJ databases">
        <title>Draft genome sequence of Actinomyces johnsonii CCUG 34287T.</title>
        <authorList>
            <person name="Salva-Serra F."/>
            <person name="Cardew S."/>
            <person name="Moore E."/>
        </authorList>
    </citation>
    <scope>NUCLEOTIDE SEQUENCE [LARGE SCALE GENOMIC DNA]</scope>
    <source>
        <strain evidence="5 6">CCUG 34287</strain>
    </source>
</reference>
<dbReference type="AlphaFoldDB" id="A0A508A066"/>
<organism evidence="5 6">
    <name type="scientific">Actinomyces johnsonii</name>
    <dbReference type="NCBI Taxonomy" id="544581"/>
    <lineage>
        <taxon>Bacteria</taxon>
        <taxon>Bacillati</taxon>
        <taxon>Actinomycetota</taxon>
        <taxon>Actinomycetes</taxon>
        <taxon>Actinomycetales</taxon>
        <taxon>Actinomycetaceae</taxon>
        <taxon>Actinomyces</taxon>
    </lineage>
</organism>
<evidence type="ECO:0000256" key="1">
    <source>
        <dbReference type="ARBA" id="ARBA00001968"/>
    </source>
</evidence>
<evidence type="ECO:0000313" key="6">
    <source>
        <dbReference type="Proteomes" id="UP000319010"/>
    </source>
</evidence>
<evidence type="ECO:0000256" key="2">
    <source>
        <dbReference type="ARBA" id="ARBA00022723"/>
    </source>
</evidence>
<name>A0A508A066_9ACTO</name>
<proteinExistence type="predicted"/>
<dbReference type="InterPro" id="IPR027805">
    <property type="entry name" value="Transposase_HTH_dom"/>
</dbReference>
<evidence type="ECO:0000259" key="4">
    <source>
        <dbReference type="Pfam" id="PF13613"/>
    </source>
</evidence>
<dbReference type="EMBL" id="VICB01000019">
    <property type="protein sequence ID" value="TQD42153.1"/>
    <property type="molecule type" value="Genomic_DNA"/>
</dbReference>
<dbReference type="InterPro" id="IPR027806">
    <property type="entry name" value="HARBI1_dom"/>
</dbReference>
<dbReference type="GO" id="GO:0046872">
    <property type="term" value="F:metal ion binding"/>
    <property type="evidence" value="ECO:0007669"/>
    <property type="project" value="UniProtKB-KW"/>
</dbReference>
<dbReference type="Pfam" id="PF13359">
    <property type="entry name" value="DDE_Tnp_4"/>
    <property type="match status" value="1"/>
</dbReference>
<sequence length="246" mass="27370">MDLCETIFAENPDLPAFGARVLGLYLCVRLTLTYLRHNLPQEQLAELYGVSQATASRVITAYTPLIARALEISVPTVEDLDPTVQLIVDGTLLQCWSWAEHPELYSGKHRTTALNVQVACTLTGHLAWVSDPHDGRVHDTEALRRCGLLDVPPADLPEGASPPRHIGDKGYIGLGMITPKKKPANLPLHPDDKAYNITVNQVRYKIERVIANIKTWRVLHTGYKRPLETFKTTITAVLGIIFTYTL</sequence>
<evidence type="ECO:0000259" key="3">
    <source>
        <dbReference type="Pfam" id="PF13359"/>
    </source>
</evidence>
<gene>
    <name evidence="5" type="ORF">FK256_10900</name>
</gene>
<evidence type="ECO:0000313" key="5">
    <source>
        <dbReference type="EMBL" id="TQD42153.1"/>
    </source>
</evidence>